<dbReference type="Pfam" id="PF00201">
    <property type="entry name" value="UDPGT"/>
    <property type="match status" value="1"/>
</dbReference>
<keyword evidence="3" id="KW-0328">Glycosyltransferase</keyword>
<dbReference type="InterPro" id="IPR002213">
    <property type="entry name" value="UDP_glucos_trans"/>
</dbReference>
<dbReference type="InterPro" id="IPR035595">
    <property type="entry name" value="UDP_glycos_trans_CS"/>
</dbReference>
<evidence type="ECO:0000256" key="1">
    <source>
        <dbReference type="ARBA" id="ARBA00009995"/>
    </source>
</evidence>
<dbReference type="GO" id="GO:0035251">
    <property type="term" value="F:UDP-glucosyltransferase activity"/>
    <property type="evidence" value="ECO:0007669"/>
    <property type="project" value="InterPro"/>
</dbReference>
<dbReference type="SUPFAM" id="SSF53756">
    <property type="entry name" value="UDP-Glycosyltransferase/glycogen phosphorylase"/>
    <property type="match status" value="1"/>
</dbReference>
<evidence type="ECO:0000256" key="2">
    <source>
        <dbReference type="ARBA" id="ARBA00022679"/>
    </source>
</evidence>
<sequence>MLSQPSTTTTTTTTTSTSIITSKMKKAELVFIPSPRVSHLMSTVEMAKLLLQKDARMSITILIMKFPNDTVLESYTQKLFAATDPGSRLRLINLPGQDELKPIKSETFFFDFIDSQAMLVRNILSNMMESSDSQLAGIVIDMFCTSFIDVANELGLNSYIFFTSGAACLSLFLHLVSLFFEHNQDLTQYKNSDVELPVPCFSIPVPAKVLPYVFVEDASKSKMFLGYFKKFRETNGIMVNTFSELESYAIQALSTDENTPKIYPVGPILNLNENNSPKNESEELILDWLDKQSESSVVFLCFGSMGTFDECQVKEIATALENSGQRFLWSLRKPPPKDKMEFPEAYDDPQEVLPDGFIERTKEVGKVIGWAPQMAVLSHPAVGGFVSHCGWNSTLESVWCGVPMATWPMFAEQQLNAFQLVKDLGIAEAIRIDYRRDFKVENPVDFVPSEDIESGILRLMGNNGKNEMKQKVTELKNKSRMALQEGGSSYTAQSLFIEDVINSIA</sequence>
<evidence type="ECO:0000313" key="5">
    <source>
        <dbReference type="EMBL" id="CAA2993204.1"/>
    </source>
</evidence>
<comment type="caution">
    <text evidence="5">The sequence shown here is derived from an EMBL/GenBank/DDBJ whole genome shotgun (WGS) entry which is preliminary data.</text>
</comment>
<dbReference type="FunFam" id="3.40.50.2000:FF:000056">
    <property type="entry name" value="Glycosyltransferase"/>
    <property type="match status" value="1"/>
</dbReference>
<accession>A0A8S0SN89</accession>
<dbReference type="InterPro" id="IPR050481">
    <property type="entry name" value="UDP-glycosyltransf_plant"/>
</dbReference>
<gene>
    <name evidence="5" type="ORF">OLEA9_A056332</name>
</gene>
<evidence type="ECO:0000256" key="4">
    <source>
        <dbReference type="RuleBase" id="RU362057"/>
    </source>
</evidence>
<dbReference type="PANTHER" id="PTHR48048">
    <property type="entry name" value="GLYCOSYLTRANSFERASE"/>
    <property type="match status" value="1"/>
</dbReference>
<dbReference type="PROSITE" id="PS00375">
    <property type="entry name" value="UDPGT"/>
    <property type="match status" value="1"/>
</dbReference>
<dbReference type="PANTHER" id="PTHR48048:SF45">
    <property type="entry name" value="GLYCOSYLTRANSFERASE"/>
    <property type="match status" value="1"/>
</dbReference>
<dbReference type="Proteomes" id="UP000594638">
    <property type="component" value="Unassembled WGS sequence"/>
</dbReference>
<evidence type="ECO:0000313" key="6">
    <source>
        <dbReference type="Proteomes" id="UP000594638"/>
    </source>
</evidence>
<organism evidence="5 6">
    <name type="scientific">Olea europaea subsp. europaea</name>
    <dbReference type="NCBI Taxonomy" id="158383"/>
    <lineage>
        <taxon>Eukaryota</taxon>
        <taxon>Viridiplantae</taxon>
        <taxon>Streptophyta</taxon>
        <taxon>Embryophyta</taxon>
        <taxon>Tracheophyta</taxon>
        <taxon>Spermatophyta</taxon>
        <taxon>Magnoliopsida</taxon>
        <taxon>eudicotyledons</taxon>
        <taxon>Gunneridae</taxon>
        <taxon>Pentapetalae</taxon>
        <taxon>asterids</taxon>
        <taxon>lamiids</taxon>
        <taxon>Lamiales</taxon>
        <taxon>Oleaceae</taxon>
        <taxon>Oleeae</taxon>
        <taxon>Olea</taxon>
    </lineage>
</organism>
<dbReference type="OrthoDB" id="5835829at2759"/>
<evidence type="ECO:0000256" key="3">
    <source>
        <dbReference type="RuleBase" id="RU003718"/>
    </source>
</evidence>
<dbReference type="AlphaFoldDB" id="A0A8S0SN89"/>
<dbReference type="Gramene" id="OE9A056332T1">
    <property type="protein sequence ID" value="OE9A056332C1"/>
    <property type="gene ID" value="OE9A056332"/>
</dbReference>
<keyword evidence="2 3" id="KW-0808">Transferase</keyword>
<keyword evidence="6" id="KW-1185">Reference proteome</keyword>
<reference evidence="5 6" key="1">
    <citation type="submission" date="2019-12" db="EMBL/GenBank/DDBJ databases">
        <authorList>
            <person name="Alioto T."/>
            <person name="Alioto T."/>
            <person name="Gomez Garrido J."/>
        </authorList>
    </citation>
    <scope>NUCLEOTIDE SEQUENCE [LARGE SCALE GENOMIC DNA]</scope>
</reference>
<dbReference type="EC" id="2.4.1.-" evidence="4"/>
<comment type="similarity">
    <text evidence="1 3">Belongs to the UDP-glycosyltransferase family.</text>
</comment>
<dbReference type="EMBL" id="CACTIH010005446">
    <property type="protein sequence ID" value="CAA2993204.1"/>
    <property type="molecule type" value="Genomic_DNA"/>
</dbReference>
<name>A0A8S0SN89_OLEEU</name>
<proteinExistence type="inferred from homology"/>
<dbReference type="CDD" id="cd03784">
    <property type="entry name" value="GT1_Gtf-like"/>
    <property type="match status" value="1"/>
</dbReference>
<dbReference type="Gene3D" id="3.40.50.2000">
    <property type="entry name" value="Glycogen Phosphorylase B"/>
    <property type="match status" value="2"/>
</dbReference>
<protein>
    <recommendedName>
        <fullName evidence="4">Glycosyltransferase</fullName>
        <ecNumber evidence="4">2.4.1.-</ecNumber>
    </recommendedName>
</protein>